<sequence length="42" mass="4324">MAKITKADRVKQRALAAVAGAKVNGYKLAAKAQAAKARANAK</sequence>
<name>A0AA48HK73_9ALTE</name>
<keyword evidence="2" id="KW-1185">Reference proteome</keyword>
<dbReference type="RefSeq" id="WP_338292296.1">
    <property type="nucleotide sequence ID" value="NZ_AP027272.1"/>
</dbReference>
<organism evidence="1 2">
    <name type="scientific">Planctobacterium marinum</name>
    <dbReference type="NCBI Taxonomy" id="1631968"/>
    <lineage>
        <taxon>Bacteria</taxon>
        <taxon>Pseudomonadati</taxon>
        <taxon>Pseudomonadota</taxon>
        <taxon>Gammaproteobacteria</taxon>
        <taxon>Alteromonadales</taxon>
        <taxon>Alteromonadaceae</taxon>
        <taxon>Planctobacterium</taxon>
    </lineage>
</organism>
<protein>
    <submittedName>
        <fullName evidence="1">Uncharacterized protein</fullName>
    </submittedName>
</protein>
<accession>A0AA48HK73</accession>
<gene>
    <name evidence="1" type="ORF">MACH26_17870</name>
</gene>
<reference evidence="1" key="1">
    <citation type="submission" date="2023-01" db="EMBL/GenBank/DDBJ databases">
        <title>Complete genome sequence of Planctobacterium marinum strain Dej080120_11.</title>
        <authorList>
            <person name="Ueki S."/>
            <person name="Maruyama F."/>
        </authorList>
    </citation>
    <scope>NUCLEOTIDE SEQUENCE</scope>
    <source>
        <strain evidence="1">Dej080120_11</strain>
    </source>
</reference>
<evidence type="ECO:0000313" key="1">
    <source>
        <dbReference type="EMBL" id="BDX06266.1"/>
    </source>
</evidence>
<evidence type="ECO:0000313" key="2">
    <source>
        <dbReference type="Proteomes" id="UP001333710"/>
    </source>
</evidence>
<dbReference type="EMBL" id="AP027272">
    <property type="protein sequence ID" value="BDX06266.1"/>
    <property type="molecule type" value="Genomic_DNA"/>
</dbReference>
<dbReference type="Proteomes" id="UP001333710">
    <property type="component" value="Chromosome"/>
</dbReference>
<dbReference type="AlphaFoldDB" id="A0AA48HK73"/>
<proteinExistence type="predicted"/>
<dbReference type="KEGG" id="pmaw:MACH26_17870"/>